<evidence type="ECO:0000256" key="6">
    <source>
        <dbReference type="ARBA" id="ARBA00038394"/>
    </source>
</evidence>
<dbReference type="InterPro" id="IPR036322">
    <property type="entry name" value="WD40_repeat_dom_sf"/>
</dbReference>
<evidence type="ECO:0000256" key="3">
    <source>
        <dbReference type="ARBA" id="ARBA00022574"/>
    </source>
</evidence>
<dbReference type="Gene3D" id="2.130.10.10">
    <property type="entry name" value="YVTN repeat-like/Quinoprotein amine dehydrogenase"/>
    <property type="match status" value="1"/>
</dbReference>
<evidence type="ECO:0000256" key="5">
    <source>
        <dbReference type="ARBA" id="ARBA00022917"/>
    </source>
</evidence>
<dbReference type="PANTHER" id="PTHR19877:SF1">
    <property type="entry name" value="EUKARYOTIC TRANSLATION INITIATION FACTOR 3 SUBUNIT I"/>
    <property type="match status" value="1"/>
</dbReference>
<dbReference type="GO" id="GO:0002183">
    <property type="term" value="P:cytoplasmic translational initiation"/>
    <property type="evidence" value="ECO:0007669"/>
    <property type="project" value="TreeGrafter"/>
</dbReference>
<gene>
    <name evidence="9" type="ORF">NAPIS_ORF02208</name>
</gene>
<dbReference type="InterPro" id="IPR001680">
    <property type="entry name" value="WD40_rpt"/>
</dbReference>
<evidence type="ECO:0000313" key="10">
    <source>
        <dbReference type="Proteomes" id="UP000053780"/>
    </source>
</evidence>
<sequence>MNDVIKSSDYNEKIVNSVLSSISCHARPITDLKFNKDGDLIFTASKDSTSAVIKADGTPLGIYKGHEGSIFTISLNSSSSNLLTGSADLSVINWDMETGKINNRYNVNSIVKCSDNFKDDNLFVTGSDESIGKQKSCNVIDCRSKNIERFYKLEFNPTGIMVEYAQNFVIFSDDDGFVYKFDLRNNQIVLSNSIHNGNITNIKSSLCSTFFVSSSSDAQAKIIDCENLNTVKTFVSEEPINAADIFSTNDKIVCVGGIDARDVTTTKGKHGFDTNFFDVITTEKIGYFTTHYGTINCVDVFDAGNMYCSAGEEGLVSIVQFGEDFKKSWIYKFLIIKNFTYLNYLFIMS</sequence>
<dbReference type="EMBL" id="KE647314">
    <property type="protein sequence ID" value="EQB60202.1"/>
    <property type="molecule type" value="Genomic_DNA"/>
</dbReference>
<dbReference type="PROSITE" id="PS51257">
    <property type="entry name" value="PROKAR_LIPOPROTEIN"/>
    <property type="match status" value="1"/>
</dbReference>
<dbReference type="SUPFAM" id="SSF50978">
    <property type="entry name" value="WD40 repeat-like"/>
    <property type="match status" value="1"/>
</dbReference>
<feature type="repeat" description="WD" evidence="8">
    <location>
        <begin position="63"/>
        <end position="104"/>
    </location>
</feature>
<reference evidence="9 10" key="1">
    <citation type="journal article" date="2013" name="BMC Genomics">
        <title>Genome sequencing and comparative genomics of honey bee microsporidia, Nosema apis reveal novel insights into host-parasite interactions.</title>
        <authorList>
            <person name="Chen Yp."/>
            <person name="Pettis J.S."/>
            <person name="Zhao Y."/>
            <person name="Liu X."/>
            <person name="Tallon L.J."/>
            <person name="Sadzewicz L.D."/>
            <person name="Li R."/>
            <person name="Zheng H."/>
            <person name="Huang S."/>
            <person name="Zhang X."/>
            <person name="Hamilton M.C."/>
            <person name="Pernal S.F."/>
            <person name="Melathopoulos A.P."/>
            <person name="Yan X."/>
            <person name="Evans J.D."/>
        </authorList>
    </citation>
    <scope>NUCLEOTIDE SEQUENCE [LARGE SCALE GENOMIC DNA]</scope>
    <source>
        <strain evidence="9 10">BRL 01</strain>
    </source>
</reference>
<keyword evidence="4" id="KW-0677">Repeat</keyword>
<dbReference type="GO" id="GO:0071541">
    <property type="term" value="C:eukaryotic translation initiation factor 3 complex, eIF3m"/>
    <property type="evidence" value="ECO:0007669"/>
    <property type="project" value="TreeGrafter"/>
</dbReference>
<protein>
    <recommendedName>
        <fullName evidence="7">Serine-threonine kinase receptor-associated protein</fullName>
    </recommendedName>
</protein>
<dbReference type="Pfam" id="PF24805">
    <property type="entry name" value="EIF3I"/>
    <property type="match status" value="1"/>
</dbReference>
<dbReference type="GO" id="GO:0003723">
    <property type="term" value="F:RNA binding"/>
    <property type="evidence" value="ECO:0007669"/>
    <property type="project" value="TreeGrafter"/>
</dbReference>
<keyword evidence="3 8" id="KW-0853">WD repeat</keyword>
<dbReference type="HOGENOM" id="CLU_043845_0_1_1"/>
<evidence type="ECO:0000256" key="4">
    <source>
        <dbReference type="ARBA" id="ARBA00022737"/>
    </source>
</evidence>
<comment type="similarity">
    <text evidence="6">Belongs to the WD repeat STRAP family.</text>
</comment>
<dbReference type="PROSITE" id="PS50082">
    <property type="entry name" value="WD_REPEATS_2"/>
    <property type="match status" value="1"/>
</dbReference>
<accession>T0KXU3</accession>
<dbReference type="PANTHER" id="PTHR19877">
    <property type="entry name" value="EUKARYOTIC TRANSLATION INITIATION FACTOR 3 SUBUNIT I"/>
    <property type="match status" value="1"/>
</dbReference>
<dbReference type="AlphaFoldDB" id="T0KXU3"/>
<dbReference type="InterPro" id="IPR015943">
    <property type="entry name" value="WD40/YVTN_repeat-like_dom_sf"/>
</dbReference>
<keyword evidence="10" id="KW-1185">Reference proteome</keyword>
<evidence type="ECO:0000256" key="2">
    <source>
        <dbReference type="ARBA" id="ARBA00022540"/>
    </source>
</evidence>
<dbReference type="PROSITE" id="PS50294">
    <property type="entry name" value="WD_REPEATS_REGION"/>
    <property type="match status" value="1"/>
</dbReference>
<dbReference type="SMART" id="SM00320">
    <property type="entry name" value="WD40"/>
    <property type="match status" value="4"/>
</dbReference>
<dbReference type="OrthoDB" id="24966at2759"/>
<dbReference type="Proteomes" id="UP000053780">
    <property type="component" value="Unassembled WGS sequence"/>
</dbReference>
<proteinExistence type="inferred from homology"/>
<dbReference type="InterPro" id="IPR027525">
    <property type="entry name" value="eIF3i"/>
</dbReference>
<organism evidence="9 10">
    <name type="scientific">Vairimorpha apis BRL 01</name>
    <dbReference type="NCBI Taxonomy" id="1037528"/>
    <lineage>
        <taxon>Eukaryota</taxon>
        <taxon>Fungi</taxon>
        <taxon>Fungi incertae sedis</taxon>
        <taxon>Microsporidia</taxon>
        <taxon>Nosematidae</taxon>
        <taxon>Vairimorpha</taxon>
    </lineage>
</organism>
<evidence type="ECO:0000256" key="8">
    <source>
        <dbReference type="PROSITE-ProRule" id="PRU00221"/>
    </source>
</evidence>
<keyword evidence="5" id="KW-0648">Protein biosynthesis</keyword>
<name>T0KXU3_9MICR</name>
<keyword evidence="1" id="KW-0963">Cytoplasm</keyword>
<evidence type="ECO:0000256" key="7">
    <source>
        <dbReference type="ARBA" id="ARBA00040390"/>
    </source>
</evidence>
<dbReference type="VEuPathDB" id="MicrosporidiaDB:NAPIS_ORF02208"/>
<dbReference type="GO" id="GO:0003743">
    <property type="term" value="F:translation initiation factor activity"/>
    <property type="evidence" value="ECO:0007669"/>
    <property type="project" value="UniProtKB-KW"/>
</dbReference>
<evidence type="ECO:0000256" key="1">
    <source>
        <dbReference type="ARBA" id="ARBA00022490"/>
    </source>
</evidence>
<keyword evidence="2 9" id="KW-0396">Initiation factor</keyword>
<evidence type="ECO:0000313" key="9">
    <source>
        <dbReference type="EMBL" id="EQB60202.1"/>
    </source>
</evidence>